<feature type="compositionally biased region" description="Acidic residues" evidence="1">
    <location>
        <begin position="147"/>
        <end position="162"/>
    </location>
</feature>
<keyword evidence="3" id="KW-1185">Reference proteome</keyword>
<dbReference type="PANTHER" id="PTHR23313">
    <property type="entry name" value="TSEC1-RELATED"/>
    <property type="match status" value="1"/>
</dbReference>
<evidence type="ECO:0008006" key="4">
    <source>
        <dbReference type="Google" id="ProtNLM"/>
    </source>
</evidence>
<reference evidence="2 3" key="1">
    <citation type="submission" date="2016-12" db="EMBL/GenBank/DDBJ databases">
        <title>The genomes of Aspergillus section Nigri reveals drivers in fungal speciation.</title>
        <authorList>
            <consortium name="DOE Joint Genome Institute"/>
            <person name="Vesth T.C."/>
            <person name="Nybo J."/>
            <person name="Theobald S."/>
            <person name="Brandl J."/>
            <person name="Frisvad J.C."/>
            <person name="Nielsen K.F."/>
            <person name="Lyhne E.K."/>
            <person name="Kogle M.E."/>
            <person name="Kuo A."/>
            <person name="Riley R."/>
            <person name="Clum A."/>
            <person name="Nolan M."/>
            <person name="Lipzen A."/>
            <person name="Salamov A."/>
            <person name="Henrissat B."/>
            <person name="Wiebenga A."/>
            <person name="De Vries R.P."/>
            <person name="Grigoriev I.V."/>
            <person name="Mortensen U.H."/>
            <person name="Andersen M.R."/>
            <person name="Baker S.E."/>
        </authorList>
    </citation>
    <scope>NUCLEOTIDE SEQUENCE [LARGE SCALE GENOMIC DNA]</scope>
    <source>
        <strain evidence="2 3">JOP 1030-1</strain>
    </source>
</reference>
<feature type="compositionally biased region" description="Low complexity" evidence="1">
    <location>
        <begin position="85"/>
        <end position="108"/>
    </location>
</feature>
<feature type="region of interest" description="Disordered" evidence="1">
    <location>
        <begin position="281"/>
        <end position="306"/>
    </location>
</feature>
<feature type="region of interest" description="Disordered" evidence="1">
    <location>
        <begin position="345"/>
        <end position="374"/>
    </location>
</feature>
<gene>
    <name evidence="2" type="ORF">BP01DRAFT_418536</name>
</gene>
<feature type="region of interest" description="Disordered" evidence="1">
    <location>
        <begin position="17"/>
        <end position="265"/>
    </location>
</feature>
<evidence type="ECO:0000256" key="1">
    <source>
        <dbReference type="SAM" id="MobiDB-lite"/>
    </source>
</evidence>
<dbReference type="OrthoDB" id="5413982at2759"/>
<feature type="compositionally biased region" description="Low complexity" evidence="1">
    <location>
        <begin position="40"/>
        <end position="72"/>
    </location>
</feature>
<dbReference type="AlphaFoldDB" id="A0A319A2G5"/>
<dbReference type="EMBL" id="KZ821261">
    <property type="protein sequence ID" value="PYH41662.1"/>
    <property type="molecule type" value="Genomic_DNA"/>
</dbReference>
<name>A0A319A2G5_9EURO</name>
<feature type="compositionally biased region" description="Basic residues" evidence="1">
    <location>
        <begin position="17"/>
        <end position="32"/>
    </location>
</feature>
<feature type="compositionally biased region" description="Basic residues" evidence="1">
    <location>
        <begin position="631"/>
        <end position="643"/>
    </location>
</feature>
<dbReference type="STRING" id="1450539.A0A319A2G5"/>
<dbReference type="Proteomes" id="UP000248349">
    <property type="component" value="Unassembled WGS sequence"/>
</dbReference>
<feature type="compositionally biased region" description="Basic and acidic residues" evidence="1">
    <location>
        <begin position="539"/>
        <end position="548"/>
    </location>
</feature>
<accession>A0A319A2G5</accession>
<proteinExistence type="predicted"/>
<dbReference type="PANTHER" id="PTHR23313:SF0">
    <property type="entry name" value="TESTIS-EXPRESSED PROTEIN 9"/>
    <property type="match status" value="1"/>
</dbReference>
<feature type="compositionally biased region" description="Pro residues" evidence="1">
    <location>
        <begin position="172"/>
        <end position="187"/>
    </location>
</feature>
<organism evidence="2 3">
    <name type="scientific">Aspergillus saccharolyticus JOP 1030-1</name>
    <dbReference type="NCBI Taxonomy" id="1450539"/>
    <lineage>
        <taxon>Eukaryota</taxon>
        <taxon>Fungi</taxon>
        <taxon>Dikarya</taxon>
        <taxon>Ascomycota</taxon>
        <taxon>Pezizomycotina</taxon>
        <taxon>Eurotiomycetes</taxon>
        <taxon>Eurotiomycetidae</taxon>
        <taxon>Eurotiales</taxon>
        <taxon>Aspergillaceae</taxon>
        <taxon>Aspergillus</taxon>
        <taxon>Aspergillus subgen. Circumdati</taxon>
    </lineage>
</organism>
<feature type="region of interest" description="Disordered" evidence="1">
    <location>
        <begin position="592"/>
        <end position="647"/>
    </location>
</feature>
<dbReference type="GeneID" id="37080566"/>
<feature type="region of interest" description="Disordered" evidence="1">
    <location>
        <begin position="539"/>
        <end position="564"/>
    </location>
</feature>
<protein>
    <recommendedName>
        <fullName evidence="4">M protein repeat protein</fullName>
    </recommendedName>
</protein>
<evidence type="ECO:0000313" key="3">
    <source>
        <dbReference type="Proteomes" id="UP000248349"/>
    </source>
</evidence>
<evidence type="ECO:0000313" key="2">
    <source>
        <dbReference type="EMBL" id="PYH41662.1"/>
    </source>
</evidence>
<dbReference type="RefSeq" id="XP_025427644.1">
    <property type="nucleotide sequence ID" value="XM_025579337.1"/>
</dbReference>
<feature type="compositionally biased region" description="Acidic residues" evidence="1">
    <location>
        <begin position="125"/>
        <end position="137"/>
    </location>
</feature>
<feature type="compositionally biased region" description="Acidic residues" evidence="1">
    <location>
        <begin position="549"/>
        <end position="561"/>
    </location>
</feature>
<sequence length="755" mass="81357">MADEEERIKAEKLAAAKKRVAQLQKQKKKASKKAGGGGDAPKATAAAAAAEAPADAVSPPSSAVASDSPVLAEGVEAPVGEDKTVTAPAAATGAVAAEAEAVVAAAPEAPEPVPEFVPAPAEIPTEAEETTITEQVDESTPAGTTEPEAEPEQTELQPEDPAPEPAAETPTLSPPPQTVSPTEPMPDAPTSLGPIESEAPPATALPTRPAGHGRQPSLSIQSKMRSSSFRKASVSQGSNHSVSPSAGAGAMLKSPSLPPLSADGEAVQEVYRKQVARIDELERENKRLEKEREEAAGRWKKSEEQLEDLREASVDVEELKGRLGRAEEQVARIEELKAEIASLQRQNTHLQTRTHRNNASVSAPAQSESPPADLVKQLESKAATIEAMELEISNLRAQLSSQSTANSTHEAQIAALEEKLSISETALEKSQRELGDTKAALTRASEKAVKEGVDKTSSETLIKNLQREVEELKQEKADADKKIETLEKKLEAMGNLHRESESRHQARLRESEKVEKEAAVLRKRLASVENENLRLKEEQETLRKREAGGADDDALDELEDEERSRLQRRIRDLEGEVFDLRRGVWQEKREELAGGATAGDEYPSPFSGAPDSAANTFDDVDLTGGSSADHARRRSMARNKSHGQHSSFSTVLSSGIAAFTGGSSFYGNRGRASSNQQPAGTRGSLELLSEENLDDEFDEAEFARAQAEEEARKRVEWVREIKRKLKDWHGWRLDLVDSRAGAEGAGVGMGEIFEI</sequence>
<feature type="compositionally biased region" description="Low complexity" evidence="1">
    <location>
        <begin position="199"/>
        <end position="210"/>
    </location>
</feature>
<feature type="compositionally biased region" description="Polar residues" evidence="1">
    <location>
        <begin position="216"/>
        <end position="244"/>
    </location>
</feature>
<feature type="compositionally biased region" description="Polar residues" evidence="1">
    <location>
        <begin position="345"/>
        <end position="369"/>
    </location>
</feature>